<keyword evidence="5" id="KW-1185">Reference proteome</keyword>
<dbReference type="AlphaFoldDB" id="A0A1I7X2I2"/>
<feature type="domain" description="SH3" evidence="4">
    <location>
        <begin position="249"/>
        <end position="308"/>
    </location>
</feature>
<protein>
    <submittedName>
        <fullName evidence="6">SH3 domain-containing protein</fullName>
    </submittedName>
</protein>
<proteinExistence type="predicted"/>
<dbReference type="InterPro" id="IPR036028">
    <property type="entry name" value="SH3-like_dom_sf"/>
</dbReference>
<dbReference type="WBParaSite" id="Hba_11802">
    <property type="protein sequence ID" value="Hba_11802"/>
    <property type="gene ID" value="Hba_11802"/>
</dbReference>
<sequence length="453" mass="49578">MQKSENTFSVSAAKAFFETAKKPEVRNAVVTASKNPIVRSAAISAMKEPKVRNQLAAIIEKQYQAKDNVKVIPSRPSETQKPVPPPHRSFSNKINQETSATSVSTSCSSLPPTSHSHSNSSIDIPSSRFPPISSSTFHSTIISKTQGLQINTSEQRTNHYKPPHPVVPSHKSPVNSTFVRNEAHAIVKYPFTAKQFDELTSEIGDTVILKKEVDDQWLYGMNNRTGSHGIIPVSFLEIKVPLSTKSPSNSAVIATALYDYHSETPGDLQFQVNDQIFIIDRVNEDWLTGELHGKKGIFPANFVHCSDLPSVKMRSSPLEIMTAAYDYSSGVAGDLEFRAGDQIEVLEQMGSDWIRGRLRSSEGLAPLTFLSPLASPSSKSTTNTGLASLAVLGGTGRVVTAIADHNSDDPAHLYFSRGDRIIIVEDVNDYWYKGKLEGFRALPAGIFPKALVQ</sequence>
<evidence type="ECO:0000256" key="3">
    <source>
        <dbReference type="SAM" id="MobiDB-lite"/>
    </source>
</evidence>
<evidence type="ECO:0000256" key="1">
    <source>
        <dbReference type="ARBA" id="ARBA00022443"/>
    </source>
</evidence>
<feature type="domain" description="SH3" evidence="4">
    <location>
        <begin position="180"/>
        <end position="241"/>
    </location>
</feature>
<name>A0A1I7X2I2_HETBA</name>
<dbReference type="SMART" id="SM00326">
    <property type="entry name" value="SH3"/>
    <property type="match status" value="4"/>
</dbReference>
<evidence type="ECO:0000256" key="2">
    <source>
        <dbReference type="PROSITE-ProRule" id="PRU00192"/>
    </source>
</evidence>
<dbReference type="PROSITE" id="PS50002">
    <property type="entry name" value="SH3"/>
    <property type="match status" value="4"/>
</dbReference>
<dbReference type="PANTHER" id="PTHR45929">
    <property type="entry name" value="JAK PATHWAY SIGNAL TRANSDUCTION ADAPTOR MOLECULE"/>
    <property type="match status" value="1"/>
</dbReference>
<dbReference type="FunFam" id="2.30.30.40:FF:000072">
    <property type="entry name" value="Unconventional Myosin IB"/>
    <property type="match status" value="1"/>
</dbReference>
<dbReference type="InterPro" id="IPR001452">
    <property type="entry name" value="SH3_domain"/>
</dbReference>
<dbReference type="Gene3D" id="2.30.30.40">
    <property type="entry name" value="SH3 Domains"/>
    <property type="match status" value="4"/>
</dbReference>
<evidence type="ECO:0000313" key="5">
    <source>
        <dbReference type="Proteomes" id="UP000095283"/>
    </source>
</evidence>
<dbReference type="CDD" id="cd00174">
    <property type="entry name" value="SH3"/>
    <property type="match status" value="2"/>
</dbReference>
<dbReference type="Pfam" id="PF00018">
    <property type="entry name" value="SH3_1"/>
    <property type="match status" value="4"/>
</dbReference>
<feature type="region of interest" description="Disordered" evidence="3">
    <location>
        <begin position="70"/>
        <end position="126"/>
    </location>
</feature>
<keyword evidence="1 2" id="KW-0728">SH3 domain</keyword>
<feature type="domain" description="SH3" evidence="4">
    <location>
        <begin position="394"/>
        <end position="453"/>
    </location>
</feature>
<dbReference type="Proteomes" id="UP000095283">
    <property type="component" value="Unplaced"/>
</dbReference>
<organism evidence="5 6">
    <name type="scientific">Heterorhabditis bacteriophora</name>
    <name type="common">Entomopathogenic nematode worm</name>
    <dbReference type="NCBI Taxonomy" id="37862"/>
    <lineage>
        <taxon>Eukaryota</taxon>
        <taxon>Metazoa</taxon>
        <taxon>Ecdysozoa</taxon>
        <taxon>Nematoda</taxon>
        <taxon>Chromadorea</taxon>
        <taxon>Rhabditida</taxon>
        <taxon>Rhabditina</taxon>
        <taxon>Rhabditomorpha</taxon>
        <taxon>Strongyloidea</taxon>
        <taxon>Heterorhabditidae</taxon>
        <taxon>Heterorhabditis</taxon>
    </lineage>
</organism>
<dbReference type="InterPro" id="IPR050670">
    <property type="entry name" value="STAM"/>
</dbReference>
<accession>A0A1I7X2I2</accession>
<feature type="compositionally biased region" description="Low complexity" evidence="3">
    <location>
        <begin position="98"/>
        <end position="126"/>
    </location>
</feature>
<dbReference type="PANTHER" id="PTHR45929:SF7">
    <property type="entry name" value="LAS SEVENTEEN-BINDING PROTEIN 1"/>
    <property type="match status" value="1"/>
</dbReference>
<evidence type="ECO:0000313" key="6">
    <source>
        <dbReference type="WBParaSite" id="Hba_11802"/>
    </source>
</evidence>
<dbReference type="GO" id="GO:0016192">
    <property type="term" value="P:vesicle-mediated transport"/>
    <property type="evidence" value="ECO:0007669"/>
    <property type="project" value="UniProtKB-ARBA"/>
</dbReference>
<dbReference type="PRINTS" id="PR00499">
    <property type="entry name" value="P67PHOX"/>
</dbReference>
<evidence type="ECO:0000259" key="4">
    <source>
        <dbReference type="PROSITE" id="PS50002"/>
    </source>
</evidence>
<reference evidence="6" key="1">
    <citation type="submission" date="2016-11" db="UniProtKB">
        <authorList>
            <consortium name="WormBaseParasite"/>
        </authorList>
    </citation>
    <scope>IDENTIFICATION</scope>
</reference>
<feature type="domain" description="SH3" evidence="4">
    <location>
        <begin position="316"/>
        <end position="375"/>
    </location>
</feature>
<dbReference type="SUPFAM" id="SSF50044">
    <property type="entry name" value="SH3-domain"/>
    <property type="match status" value="4"/>
</dbReference>